<sequence length="404" mass="44983">MSQFSYKARDNRGEMLTGILQATSLEEAGRRLRGEGKFVVDLKPARDGAAARKRDPRRIRVNRADVASFTHQLAVMVDTGVPLSEALQAATDQTADENFRAVLEDVCQQVQAGNALSATLARYPRTFPPVMISLLRASEASGSMGPMLERLAKHLEKELATRRKIRGALTYPGVMMVMVLGVTLFLLTFVMPRFVGIYDTRGVTLPWATAFLMDASHSLMHYWYYYLIGLIAVTVGLVSFGQTTPGRYTYDWLKLHTPVIGPLFHKVYLARGCQTMGTLINAGVPVLDMIEITRETTRNVYFDRLWKDIDDRLRRGVQLSEAMMDSPLVPRSVSQMIFAGEKSGRLGRVMERVATFTEEAFDEQIAQSTRYIEPAMIIVMGAIIGFVAIAMLLPIFQLSSVVAG</sequence>
<evidence type="ECO:0000256" key="8">
    <source>
        <dbReference type="ARBA" id="ARBA00023136"/>
    </source>
</evidence>
<feature type="domain" description="Type II secretion system protein GspF" evidence="12">
    <location>
        <begin position="273"/>
        <end position="394"/>
    </location>
</feature>
<dbReference type="PANTHER" id="PTHR30012">
    <property type="entry name" value="GENERAL SECRETION PATHWAY PROTEIN"/>
    <property type="match status" value="1"/>
</dbReference>
<keyword evidence="5" id="KW-1003">Cell membrane</keyword>
<feature type="transmembrane region" description="Helical" evidence="11">
    <location>
        <begin position="222"/>
        <end position="240"/>
    </location>
</feature>
<dbReference type="Gene3D" id="1.20.81.30">
    <property type="entry name" value="Type II secretion system (T2SS), domain F"/>
    <property type="match status" value="2"/>
</dbReference>
<dbReference type="PANTHER" id="PTHR30012:SF0">
    <property type="entry name" value="TYPE II SECRETION SYSTEM PROTEIN F-RELATED"/>
    <property type="match status" value="1"/>
</dbReference>
<protein>
    <recommendedName>
        <fullName evidence="9">General secretion pathway protein F</fullName>
    </recommendedName>
</protein>
<feature type="transmembrane region" description="Helical" evidence="11">
    <location>
        <begin position="169"/>
        <end position="191"/>
    </location>
</feature>
<evidence type="ECO:0000256" key="2">
    <source>
        <dbReference type="ARBA" id="ARBA00004651"/>
    </source>
</evidence>
<evidence type="ECO:0000256" key="6">
    <source>
        <dbReference type="ARBA" id="ARBA00022692"/>
    </source>
</evidence>
<keyword evidence="7 11" id="KW-1133">Transmembrane helix</keyword>
<reference evidence="13 14" key="1">
    <citation type="submission" date="2024-08" db="EMBL/GenBank/DDBJ databases">
        <title>Whole-genome sequencing of halo(alkali)philic microorganisms from hypersaline lakes.</title>
        <authorList>
            <person name="Sorokin D.Y."/>
            <person name="Merkel A.Y."/>
            <person name="Messina E."/>
            <person name="Yakimov M."/>
        </authorList>
    </citation>
    <scope>NUCLEOTIDE SEQUENCE [LARGE SCALE GENOMIC DNA]</scope>
    <source>
        <strain evidence="13 14">AB-hyl4</strain>
    </source>
</reference>
<organism evidence="13 14">
    <name type="scientific">Natronomicrosphaera hydrolytica</name>
    <dbReference type="NCBI Taxonomy" id="3242702"/>
    <lineage>
        <taxon>Bacteria</taxon>
        <taxon>Pseudomonadati</taxon>
        <taxon>Planctomycetota</taxon>
        <taxon>Phycisphaerae</taxon>
        <taxon>Phycisphaerales</taxon>
        <taxon>Phycisphaeraceae</taxon>
        <taxon>Natronomicrosphaera</taxon>
    </lineage>
</organism>
<proteinExistence type="inferred from homology"/>
<evidence type="ECO:0000256" key="11">
    <source>
        <dbReference type="SAM" id="Phobius"/>
    </source>
</evidence>
<keyword evidence="6 10" id="KW-0812">Transmembrane</keyword>
<comment type="caution">
    <text evidence="13">The sequence shown here is derived from an EMBL/GenBank/DDBJ whole genome shotgun (WGS) entry which is preliminary data.</text>
</comment>
<dbReference type="InterPro" id="IPR001992">
    <property type="entry name" value="T2SS_GspF/T4SS_PilC_CS"/>
</dbReference>
<evidence type="ECO:0000313" key="13">
    <source>
        <dbReference type="EMBL" id="MFA9476881.1"/>
    </source>
</evidence>
<evidence type="ECO:0000256" key="7">
    <source>
        <dbReference type="ARBA" id="ARBA00022989"/>
    </source>
</evidence>
<evidence type="ECO:0000256" key="1">
    <source>
        <dbReference type="ARBA" id="ARBA00002684"/>
    </source>
</evidence>
<dbReference type="InterPro" id="IPR018076">
    <property type="entry name" value="T2SS_GspF_dom"/>
</dbReference>
<name>A0ABV4TZV8_9BACT</name>
<evidence type="ECO:0000259" key="12">
    <source>
        <dbReference type="Pfam" id="PF00482"/>
    </source>
</evidence>
<dbReference type="Pfam" id="PF00482">
    <property type="entry name" value="T2SSF"/>
    <property type="match status" value="2"/>
</dbReference>
<accession>A0ABV4TZV8</accession>
<evidence type="ECO:0000256" key="4">
    <source>
        <dbReference type="ARBA" id="ARBA00022448"/>
    </source>
</evidence>
<dbReference type="RefSeq" id="WP_425343806.1">
    <property type="nucleotide sequence ID" value="NZ_JBGUBD010000001.1"/>
</dbReference>
<evidence type="ECO:0000313" key="14">
    <source>
        <dbReference type="Proteomes" id="UP001575105"/>
    </source>
</evidence>
<comment type="function">
    <text evidence="1">Component of the type II secretion system inner membrane complex required for the energy-dependent secretion of extracellular factors such as proteases and toxins from the periplasm.</text>
</comment>
<keyword evidence="4 10" id="KW-0813">Transport</keyword>
<comment type="subcellular location">
    <subcellularLocation>
        <location evidence="2 10">Cell membrane</location>
        <topology evidence="2 10">Multi-pass membrane protein</topology>
    </subcellularLocation>
</comment>
<evidence type="ECO:0000256" key="5">
    <source>
        <dbReference type="ARBA" id="ARBA00022475"/>
    </source>
</evidence>
<keyword evidence="14" id="KW-1185">Reference proteome</keyword>
<dbReference type="InterPro" id="IPR003004">
    <property type="entry name" value="GspF/PilC"/>
</dbReference>
<comment type="similarity">
    <text evidence="3 10">Belongs to the GSP F family.</text>
</comment>
<dbReference type="Proteomes" id="UP001575105">
    <property type="component" value="Unassembled WGS sequence"/>
</dbReference>
<keyword evidence="8 11" id="KW-0472">Membrane</keyword>
<dbReference type="PROSITE" id="PS00874">
    <property type="entry name" value="T2SP_F"/>
    <property type="match status" value="1"/>
</dbReference>
<feature type="transmembrane region" description="Helical" evidence="11">
    <location>
        <begin position="375"/>
        <end position="396"/>
    </location>
</feature>
<dbReference type="EMBL" id="JBGUBD010000001">
    <property type="protein sequence ID" value="MFA9476881.1"/>
    <property type="molecule type" value="Genomic_DNA"/>
</dbReference>
<dbReference type="InterPro" id="IPR042094">
    <property type="entry name" value="T2SS_GspF_sf"/>
</dbReference>
<dbReference type="PRINTS" id="PR00812">
    <property type="entry name" value="BCTERIALGSPF"/>
</dbReference>
<feature type="domain" description="Type II secretion system protein GspF" evidence="12">
    <location>
        <begin position="69"/>
        <end position="192"/>
    </location>
</feature>
<evidence type="ECO:0000256" key="3">
    <source>
        <dbReference type="ARBA" id="ARBA00005745"/>
    </source>
</evidence>
<evidence type="ECO:0000256" key="10">
    <source>
        <dbReference type="RuleBase" id="RU003923"/>
    </source>
</evidence>
<evidence type="ECO:0000256" key="9">
    <source>
        <dbReference type="ARBA" id="ARBA00030750"/>
    </source>
</evidence>
<gene>
    <name evidence="13" type="ORF">ACERK3_01110</name>
</gene>